<dbReference type="WBParaSite" id="ACOC_0000372901-mRNA-1">
    <property type="protein sequence ID" value="ACOC_0000372901-mRNA-1"/>
    <property type="gene ID" value="ACOC_0000372901"/>
</dbReference>
<dbReference type="AlphaFoldDB" id="A0A0R3PHA2"/>
<accession>A0A0R3PHA2</accession>
<feature type="transmembrane region" description="Helical" evidence="5">
    <location>
        <begin position="12"/>
        <end position="38"/>
    </location>
</feature>
<dbReference type="Proteomes" id="UP000267027">
    <property type="component" value="Unassembled WGS sequence"/>
</dbReference>
<dbReference type="OrthoDB" id="2014092at2759"/>
<evidence type="ECO:0000313" key="7">
    <source>
        <dbReference type="Proteomes" id="UP000267027"/>
    </source>
</evidence>
<reference evidence="6 7" key="2">
    <citation type="submission" date="2018-11" db="EMBL/GenBank/DDBJ databases">
        <authorList>
            <consortium name="Pathogen Informatics"/>
        </authorList>
    </citation>
    <scope>NUCLEOTIDE SEQUENCE [LARGE SCALE GENOMIC DNA]</scope>
    <source>
        <strain evidence="6 7">Costa Rica</strain>
    </source>
</reference>
<evidence type="ECO:0000256" key="1">
    <source>
        <dbReference type="ARBA" id="ARBA00004141"/>
    </source>
</evidence>
<evidence type="ECO:0000256" key="3">
    <source>
        <dbReference type="ARBA" id="ARBA00022989"/>
    </source>
</evidence>
<evidence type="ECO:0000256" key="5">
    <source>
        <dbReference type="SAM" id="Phobius"/>
    </source>
</evidence>
<evidence type="ECO:0000313" key="8">
    <source>
        <dbReference type="WBParaSite" id="ACOC_0000372901-mRNA-1"/>
    </source>
</evidence>
<reference evidence="8" key="1">
    <citation type="submission" date="2017-02" db="UniProtKB">
        <authorList>
            <consortium name="WormBaseParasite"/>
        </authorList>
    </citation>
    <scope>IDENTIFICATION</scope>
</reference>
<gene>
    <name evidence="6" type="ORF">ACOC_LOCUS3730</name>
</gene>
<evidence type="ECO:0000256" key="2">
    <source>
        <dbReference type="ARBA" id="ARBA00022692"/>
    </source>
</evidence>
<dbReference type="GO" id="GO:0016020">
    <property type="term" value="C:membrane"/>
    <property type="evidence" value="ECO:0007669"/>
    <property type="project" value="UniProtKB-SubCell"/>
</dbReference>
<evidence type="ECO:0000313" key="6">
    <source>
        <dbReference type="EMBL" id="VDM55315.1"/>
    </source>
</evidence>
<sequence>MLHNALRDNIFVLKVFAISVFFCSLVIVLTIFGLYVLFYSDTTEGIPAHSVLVHAIKIYHTNRNLAKIVDSVQENLECCGISSAAQGYRDWNLSYQFNCAIANPQPEECAVALSNPLLPTMRSLECWQNTLKKRHQDLEHDIFTSGCLRPL</sequence>
<protein>
    <submittedName>
        <fullName evidence="8">Tetraspanin</fullName>
    </submittedName>
</protein>
<evidence type="ECO:0000256" key="4">
    <source>
        <dbReference type="ARBA" id="ARBA00023136"/>
    </source>
</evidence>
<dbReference type="SUPFAM" id="SSF48652">
    <property type="entry name" value="Tetraspanin"/>
    <property type="match status" value="1"/>
</dbReference>
<dbReference type="Pfam" id="PF00335">
    <property type="entry name" value="Tetraspanin"/>
    <property type="match status" value="1"/>
</dbReference>
<keyword evidence="4 5" id="KW-0472">Membrane</keyword>
<dbReference type="InterPro" id="IPR008952">
    <property type="entry name" value="Tetraspanin_EC2_sf"/>
</dbReference>
<keyword evidence="3 5" id="KW-1133">Transmembrane helix</keyword>
<keyword evidence="7" id="KW-1185">Reference proteome</keyword>
<comment type="subcellular location">
    <subcellularLocation>
        <location evidence="1">Membrane</location>
        <topology evidence="1">Multi-pass membrane protein</topology>
    </subcellularLocation>
</comment>
<proteinExistence type="predicted"/>
<keyword evidence="2 5" id="KW-0812">Transmembrane</keyword>
<dbReference type="InterPro" id="IPR018499">
    <property type="entry name" value="Tetraspanin/Peripherin"/>
</dbReference>
<dbReference type="EMBL" id="UYYA01001339">
    <property type="protein sequence ID" value="VDM55315.1"/>
    <property type="molecule type" value="Genomic_DNA"/>
</dbReference>
<dbReference type="Gene3D" id="1.10.1450.10">
    <property type="entry name" value="Tetraspanin"/>
    <property type="match status" value="1"/>
</dbReference>
<organism evidence="8">
    <name type="scientific">Angiostrongylus costaricensis</name>
    <name type="common">Nematode worm</name>
    <dbReference type="NCBI Taxonomy" id="334426"/>
    <lineage>
        <taxon>Eukaryota</taxon>
        <taxon>Metazoa</taxon>
        <taxon>Ecdysozoa</taxon>
        <taxon>Nematoda</taxon>
        <taxon>Chromadorea</taxon>
        <taxon>Rhabditida</taxon>
        <taxon>Rhabditina</taxon>
        <taxon>Rhabditomorpha</taxon>
        <taxon>Strongyloidea</taxon>
        <taxon>Metastrongylidae</taxon>
        <taxon>Angiostrongylus</taxon>
    </lineage>
</organism>
<dbReference type="STRING" id="334426.A0A0R3PHA2"/>
<name>A0A0R3PHA2_ANGCS</name>